<dbReference type="Proteomes" id="UP001190700">
    <property type="component" value="Unassembled WGS sequence"/>
</dbReference>
<feature type="non-terminal residue" evidence="3">
    <location>
        <position position="1"/>
    </location>
</feature>
<evidence type="ECO:0000313" key="4">
    <source>
        <dbReference type="Proteomes" id="UP001190700"/>
    </source>
</evidence>
<feature type="region of interest" description="Disordered" evidence="1">
    <location>
        <begin position="1"/>
        <end position="20"/>
    </location>
</feature>
<keyword evidence="4" id="KW-1185">Reference proteome</keyword>
<feature type="region of interest" description="Disordered" evidence="1">
    <location>
        <begin position="88"/>
        <end position="112"/>
    </location>
</feature>
<keyword evidence="2" id="KW-0472">Membrane</keyword>
<feature type="transmembrane region" description="Helical" evidence="2">
    <location>
        <begin position="36"/>
        <end position="54"/>
    </location>
</feature>
<evidence type="ECO:0000256" key="2">
    <source>
        <dbReference type="SAM" id="Phobius"/>
    </source>
</evidence>
<gene>
    <name evidence="3" type="ORF">CYMTET_33388</name>
</gene>
<name>A0AAE0FDU2_9CHLO</name>
<keyword evidence="2" id="KW-1133">Transmembrane helix</keyword>
<sequence>PEDDRDFGNHDDDDGTKYRPSYQEQGRWWLRFLKMLLCWLAISTFVVFMIRVLYTCIACVLDSQSESVVTECGRALFGGAATAGYGSAPTEDLDDNDPYFGPVENYEPLRDL</sequence>
<organism evidence="3 4">
    <name type="scientific">Cymbomonas tetramitiformis</name>
    <dbReference type="NCBI Taxonomy" id="36881"/>
    <lineage>
        <taxon>Eukaryota</taxon>
        <taxon>Viridiplantae</taxon>
        <taxon>Chlorophyta</taxon>
        <taxon>Pyramimonadophyceae</taxon>
        <taxon>Pyramimonadales</taxon>
        <taxon>Pyramimonadaceae</taxon>
        <taxon>Cymbomonas</taxon>
    </lineage>
</organism>
<keyword evidence="2" id="KW-0812">Transmembrane</keyword>
<comment type="caution">
    <text evidence="3">The sequence shown here is derived from an EMBL/GenBank/DDBJ whole genome shotgun (WGS) entry which is preliminary data.</text>
</comment>
<feature type="compositionally biased region" description="Basic and acidic residues" evidence="1">
    <location>
        <begin position="1"/>
        <end position="10"/>
    </location>
</feature>
<evidence type="ECO:0000256" key="1">
    <source>
        <dbReference type="SAM" id="MobiDB-lite"/>
    </source>
</evidence>
<proteinExistence type="predicted"/>
<dbReference type="AlphaFoldDB" id="A0AAE0FDU2"/>
<evidence type="ECO:0000313" key="3">
    <source>
        <dbReference type="EMBL" id="KAK3257526.1"/>
    </source>
</evidence>
<protein>
    <submittedName>
        <fullName evidence="3">Uncharacterized protein</fullName>
    </submittedName>
</protein>
<dbReference type="EMBL" id="LGRX02020406">
    <property type="protein sequence ID" value="KAK3257526.1"/>
    <property type="molecule type" value="Genomic_DNA"/>
</dbReference>
<reference evidence="3 4" key="1">
    <citation type="journal article" date="2015" name="Genome Biol. Evol.">
        <title>Comparative Genomics of a Bacterivorous Green Alga Reveals Evolutionary Causalities and Consequences of Phago-Mixotrophic Mode of Nutrition.</title>
        <authorList>
            <person name="Burns J.A."/>
            <person name="Paasch A."/>
            <person name="Narechania A."/>
            <person name="Kim E."/>
        </authorList>
    </citation>
    <scope>NUCLEOTIDE SEQUENCE [LARGE SCALE GENOMIC DNA]</scope>
    <source>
        <strain evidence="3 4">PLY_AMNH</strain>
    </source>
</reference>
<accession>A0AAE0FDU2</accession>